<dbReference type="OrthoDB" id="5600002at2759"/>
<accession>A0A9W4SFU1</accession>
<comment type="caution">
    <text evidence="1">The sequence shown here is derived from an EMBL/GenBank/DDBJ whole genome shotgun (WGS) entry which is preliminary data.</text>
</comment>
<dbReference type="Proteomes" id="UP001153678">
    <property type="component" value="Unassembled WGS sequence"/>
</dbReference>
<dbReference type="InterPro" id="IPR006594">
    <property type="entry name" value="LisH"/>
</dbReference>
<name>A0A9W4SFU1_9GLOM</name>
<reference evidence="1" key="1">
    <citation type="submission" date="2022-08" db="EMBL/GenBank/DDBJ databases">
        <authorList>
            <person name="Kallberg Y."/>
            <person name="Tangrot J."/>
            <person name="Rosling A."/>
        </authorList>
    </citation>
    <scope>NUCLEOTIDE SEQUENCE</scope>
    <source>
        <strain evidence="1">Wild A</strain>
    </source>
</reference>
<proteinExistence type="predicted"/>
<organism evidence="1 2">
    <name type="scientific">Funneliformis geosporum</name>
    <dbReference type="NCBI Taxonomy" id="1117311"/>
    <lineage>
        <taxon>Eukaryota</taxon>
        <taxon>Fungi</taxon>
        <taxon>Fungi incertae sedis</taxon>
        <taxon>Mucoromycota</taxon>
        <taxon>Glomeromycotina</taxon>
        <taxon>Glomeromycetes</taxon>
        <taxon>Glomerales</taxon>
        <taxon>Glomeraceae</taxon>
        <taxon>Funneliformis</taxon>
    </lineage>
</organism>
<dbReference type="AlphaFoldDB" id="A0A9W4SFU1"/>
<evidence type="ECO:0000313" key="2">
    <source>
        <dbReference type="Proteomes" id="UP001153678"/>
    </source>
</evidence>
<protein>
    <submittedName>
        <fullName evidence="1">14419_t:CDS:1</fullName>
    </submittedName>
</protein>
<gene>
    <name evidence="1" type="ORF">FWILDA_LOCUS3353</name>
</gene>
<sequence>MEQPVNPEEFRNRVKRLLEAFVYDHLKKTGCDDTAKTYFQEVGLDDWPPEWLNLNTNTYVEEVIKTQENSVDNESVERSKSIGNRANIEDEIEENEHEERAEDGIIKEGLEVNERNKDEGITSSIIENKPNDESEMFILGGLDNVIDYTNQNLDTISISSFANISSSGYFPITSSVDESPNIPLPLDVPDGFLNEWWLMFWECFNNLRERDSRINHDSDYFDQ</sequence>
<evidence type="ECO:0000313" key="1">
    <source>
        <dbReference type="EMBL" id="CAI2167978.1"/>
    </source>
</evidence>
<keyword evidence="2" id="KW-1185">Reference proteome</keyword>
<dbReference type="PROSITE" id="PS50896">
    <property type="entry name" value="LISH"/>
    <property type="match status" value="1"/>
</dbReference>
<dbReference type="EMBL" id="CAMKVN010000440">
    <property type="protein sequence ID" value="CAI2167978.1"/>
    <property type="molecule type" value="Genomic_DNA"/>
</dbReference>